<organism evidence="3 4">
    <name type="scientific">Halorussus limi</name>
    <dbReference type="NCBI Taxonomy" id="2938695"/>
    <lineage>
        <taxon>Archaea</taxon>
        <taxon>Methanobacteriati</taxon>
        <taxon>Methanobacteriota</taxon>
        <taxon>Stenosarchaea group</taxon>
        <taxon>Halobacteria</taxon>
        <taxon>Halobacteriales</taxon>
        <taxon>Haladaptataceae</taxon>
        <taxon>Halorussus</taxon>
    </lineage>
</organism>
<dbReference type="InterPro" id="IPR055768">
    <property type="entry name" value="DUF7344"/>
</dbReference>
<evidence type="ECO:0000259" key="2">
    <source>
        <dbReference type="Pfam" id="PF24035"/>
    </source>
</evidence>
<dbReference type="Proteomes" id="UP000830729">
    <property type="component" value="Chromosome"/>
</dbReference>
<accession>A0A8U0HTL0</accession>
<feature type="region of interest" description="Disordered" evidence="1">
    <location>
        <begin position="1"/>
        <end position="21"/>
    </location>
</feature>
<dbReference type="GeneID" id="72187058"/>
<name>A0A8U0HTL0_9EURY</name>
<sequence length="123" mass="13463">MMDTDAPDVTDGRAGGSRGISPALDATLDILSNQRRRYVLYSLRKQGGAMSVEELADQIVSWENDDADRQRVLADLYHSQLPRLDEAGAVAFDADESYVALTEADEMPLAEYLDLAAAEENVV</sequence>
<protein>
    <recommendedName>
        <fullName evidence="2">DUF7344 domain-containing protein</fullName>
    </recommendedName>
</protein>
<dbReference type="RefSeq" id="WP_248650386.1">
    <property type="nucleotide sequence ID" value="NZ_CP096659.1"/>
</dbReference>
<gene>
    <name evidence="3" type="ORF">M0R89_17625</name>
</gene>
<keyword evidence="4" id="KW-1185">Reference proteome</keyword>
<dbReference type="EMBL" id="CP096659">
    <property type="protein sequence ID" value="UPV74340.1"/>
    <property type="molecule type" value="Genomic_DNA"/>
</dbReference>
<dbReference type="Gene3D" id="1.10.10.10">
    <property type="entry name" value="Winged helix-like DNA-binding domain superfamily/Winged helix DNA-binding domain"/>
    <property type="match status" value="1"/>
</dbReference>
<dbReference type="AlphaFoldDB" id="A0A8U0HTL0"/>
<evidence type="ECO:0000313" key="4">
    <source>
        <dbReference type="Proteomes" id="UP000830729"/>
    </source>
</evidence>
<dbReference type="KEGG" id="halx:M0R89_17625"/>
<reference evidence="3 4" key="1">
    <citation type="submission" date="2022-04" db="EMBL/GenBank/DDBJ databases">
        <title>Diverse halophilic archaea isolated from saline environments.</title>
        <authorList>
            <person name="Cui H.-L."/>
        </authorList>
    </citation>
    <scope>NUCLEOTIDE SEQUENCE [LARGE SCALE GENOMIC DNA]</scope>
    <source>
        <strain evidence="3 4">XZYJT49</strain>
    </source>
</reference>
<dbReference type="Pfam" id="PF24035">
    <property type="entry name" value="DUF7344"/>
    <property type="match status" value="1"/>
</dbReference>
<evidence type="ECO:0000256" key="1">
    <source>
        <dbReference type="SAM" id="MobiDB-lite"/>
    </source>
</evidence>
<proteinExistence type="predicted"/>
<dbReference type="InterPro" id="IPR036388">
    <property type="entry name" value="WH-like_DNA-bd_sf"/>
</dbReference>
<feature type="domain" description="DUF7344" evidence="2">
    <location>
        <begin position="29"/>
        <end position="99"/>
    </location>
</feature>
<evidence type="ECO:0000313" key="3">
    <source>
        <dbReference type="EMBL" id="UPV74340.1"/>
    </source>
</evidence>